<protein>
    <submittedName>
        <fullName evidence="1">Small membrane protein</fullName>
    </submittedName>
</protein>
<reference evidence="1 2" key="1">
    <citation type="submission" date="2020-04" db="EMBL/GenBank/DDBJ databases">
        <title>Genome sequencing of Rosenbergiella species.</title>
        <authorList>
            <person name="Alvarez-Perez S."/>
            <person name="Lievens B."/>
        </authorList>
    </citation>
    <scope>NUCLEOTIDE SEQUENCE [LARGE SCALE GENOMIC DNA]</scope>
    <source>
        <strain evidence="1 2">S61</strain>
    </source>
</reference>
<organism evidence="1 2">
    <name type="scientific">Rosenbergiella gaditana</name>
    <dbReference type="NCBI Taxonomy" id="2726987"/>
    <lineage>
        <taxon>Bacteria</taxon>
        <taxon>Pseudomonadati</taxon>
        <taxon>Pseudomonadota</taxon>
        <taxon>Gammaproteobacteria</taxon>
        <taxon>Enterobacterales</taxon>
        <taxon>Erwiniaceae</taxon>
        <taxon>Rosenbergiella</taxon>
    </lineage>
</organism>
<dbReference type="InterPro" id="IPR049833">
    <property type="entry name" value="KPN01023-like"/>
</dbReference>
<gene>
    <name evidence="1" type="ORF">HH682_15310</name>
</gene>
<dbReference type="RefSeq" id="WP_214238348.1">
    <property type="nucleotide sequence ID" value="NZ_JABBFR010000046.1"/>
</dbReference>
<name>A0ABS5T069_9GAMM</name>
<comment type="caution">
    <text evidence="1">The sequence shown here is derived from an EMBL/GenBank/DDBJ whole genome shotgun (WGS) entry which is preliminary data.</text>
</comment>
<evidence type="ECO:0000313" key="2">
    <source>
        <dbReference type="Proteomes" id="UP000790096"/>
    </source>
</evidence>
<dbReference type="NCBIfam" id="NF033853">
    <property type="entry name" value="KPN_two_small"/>
    <property type="match status" value="1"/>
</dbReference>
<dbReference type="EMBL" id="JABBFR010000046">
    <property type="protein sequence ID" value="MBT0725746.1"/>
    <property type="molecule type" value="Genomic_DNA"/>
</dbReference>
<accession>A0ABS5T069</accession>
<dbReference type="Proteomes" id="UP000790096">
    <property type="component" value="Unassembled WGS sequence"/>
</dbReference>
<sequence>MSNFLLLSIALALGVVAVWMGVSYFKESRSTRLTFRK</sequence>
<proteinExistence type="predicted"/>
<keyword evidence="2" id="KW-1185">Reference proteome</keyword>
<evidence type="ECO:0000313" key="1">
    <source>
        <dbReference type="EMBL" id="MBT0725746.1"/>
    </source>
</evidence>